<keyword evidence="3" id="KW-1185">Reference proteome</keyword>
<evidence type="ECO:0000313" key="2">
    <source>
        <dbReference type="EMBL" id="EMI15768.1"/>
    </source>
</evidence>
<dbReference type="Proteomes" id="UP000011991">
    <property type="component" value="Unassembled WGS sequence"/>
</dbReference>
<protein>
    <submittedName>
        <fullName evidence="2">Uncharacterized protein</fullName>
    </submittedName>
</protein>
<dbReference type="AlphaFoldDB" id="M5R8G2"/>
<organism evidence="2 3">
    <name type="scientific">Rhodopirellula maiorica SM1</name>
    <dbReference type="NCBI Taxonomy" id="1265738"/>
    <lineage>
        <taxon>Bacteria</taxon>
        <taxon>Pseudomonadati</taxon>
        <taxon>Planctomycetota</taxon>
        <taxon>Planctomycetia</taxon>
        <taxon>Pirellulales</taxon>
        <taxon>Pirellulaceae</taxon>
        <taxon>Novipirellula</taxon>
    </lineage>
</organism>
<dbReference type="PATRIC" id="fig|1265738.3.peg.7274"/>
<gene>
    <name evidence="2" type="ORF">RMSM_07295</name>
</gene>
<evidence type="ECO:0000256" key="1">
    <source>
        <dbReference type="SAM" id="MobiDB-lite"/>
    </source>
</evidence>
<comment type="caution">
    <text evidence="2">The sequence shown here is derived from an EMBL/GenBank/DDBJ whole genome shotgun (WGS) entry which is preliminary data.</text>
</comment>
<dbReference type="EMBL" id="ANOG01001042">
    <property type="protein sequence ID" value="EMI15768.1"/>
    <property type="molecule type" value="Genomic_DNA"/>
</dbReference>
<sequence length="46" mass="5185">MTQNVRKQHDSSAIEPFVRSGIGTAPERHHGVLKNYGVLEGLRRLE</sequence>
<evidence type="ECO:0000313" key="3">
    <source>
        <dbReference type="Proteomes" id="UP000011991"/>
    </source>
</evidence>
<accession>M5R8G2</accession>
<proteinExistence type="predicted"/>
<name>M5R8G2_9BACT</name>
<reference evidence="2 3" key="1">
    <citation type="journal article" date="2013" name="Mar. Genomics">
        <title>Expression of sulfatases in Rhodopirellula baltica and the diversity of sulfatases in the genus Rhodopirellula.</title>
        <authorList>
            <person name="Wegner C.E."/>
            <person name="Richter-Heitmann T."/>
            <person name="Klindworth A."/>
            <person name="Klockow C."/>
            <person name="Richter M."/>
            <person name="Achstetter T."/>
            <person name="Glockner F.O."/>
            <person name="Harder J."/>
        </authorList>
    </citation>
    <scope>NUCLEOTIDE SEQUENCE [LARGE SCALE GENOMIC DNA]</scope>
    <source>
        <strain evidence="2 3">SM1</strain>
    </source>
</reference>
<feature type="region of interest" description="Disordered" evidence="1">
    <location>
        <begin position="1"/>
        <end position="25"/>
    </location>
</feature>